<dbReference type="EMBL" id="CP022685">
    <property type="protein sequence ID" value="ATL28271.1"/>
    <property type="molecule type" value="Genomic_DNA"/>
</dbReference>
<keyword evidence="5" id="KW-1185">Reference proteome</keyword>
<sequence length="361" mass="39298">MEHGLSFLPDAEHHGLPAPEYFRTLLDLSRLADEAGLSHVKITEHYLRAYGGYCPSPLAFLASVASVTTRVRLMTGCVLPVFHHPLRLASEAAMVDALSGGRLDVGFARAYLPYEFEAFGVPMDGSRERFTATVDAVLRLWTEEKVTVDTPYFRFADATALPRPVQSPHPPTWIAAVRSRSSFAWAGEQGHGLLVTPALTPLEEMADHIAVYRESFAQAGRPEGRSRVLASLPLYVGRDDGEAFATADPLLAHYLRVWAESTDAWTTTVSTDYRGYTGMSRAIRAMTPESFRTLGGAVVGGPHRVADRIRQIADVLDVDGFLWQVDFGAVGGAVARAGVERFCADVLPELADPAQRGGTGR</sequence>
<dbReference type="KEGG" id="sfk:KY5_3253"/>
<dbReference type="GO" id="GO:0047646">
    <property type="term" value="F:alkanal monooxygenase (FMN-linked) activity"/>
    <property type="evidence" value="ECO:0007669"/>
    <property type="project" value="UniProtKB-EC"/>
</dbReference>
<dbReference type="RefSeq" id="WP_098242956.1">
    <property type="nucleotide sequence ID" value="NZ_CP022685.1"/>
</dbReference>
<dbReference type="EC" id="1.14.14.3" evidence="4"/>
<organism evidence="4 5">
    <name type="scientific">Streptomyces formicae</name>
    <dbReference type="NCBI Taxonomy" id="1616117"/>
    <lineage>
        <taxon>Bacteria</taxon>
        <taxon>Bacillati</taxon>
        <taxon>Actinomycetota</taxon>
        <taxon>Actinomycetes</taxon>
        <taxon>Kitasatosporales</taxon>
        <taxon>Streptomycetaceae</taxon>
        <taxon>Streptomyces</taxon>
    </lineage>
</organism>
<dbReference type="InterPro" id="IPR011251">
    <property type="entry name" value="Luciferase-like_dom"/>
</dbReference>
<dbReference type="AlphaFoldDB" id="A0A291Q984"/>
<evidence type="ECO:0000256" key="2">
    <source>
        <dbReference type="ARBA" id="ARBA00023033"/>
    </source>
</evidence>
<dbReference type="InterPro" id="IPR036661">
    <property type="entry name" value="Luciferase-like_sf"/>
</dbReference>
<accession>A0A291Q984</accession>
<gene>
    <name evidence="4" type="ORF">KY5_3253</name>
</gene>
<dbReference type="Proteomes" id="UP000221011">
    <property type="component" value="Chromosome"/>
</dbReference>
<reference evidence="4 5" key="1">
    <citation type="submission" date="2017-08" db="EMBL/GenBank/DDBJ databases">
        <title>Complete Genome Sequence of Streptomyces formicae KY5, the formicamycin producer.</title>
        <authorList>
            <person name="Holmes N.A."/>
            <person name="Devine R."/>
            <person name="Qin Z."/>
            <person name="Seipke R.F."/>
            <person name="Wilkinson B."/>
            <person name="Hutchings M.I."/>
        </authorList>
    </citation>
    <scope>NUCLEOTIDE SEQUENCE [LARGE SCALE GENOMIC DNA]</scope>
    <source>
        <strain evidence="4 5">KY5</strain>
    </source>
</reference>
<evidence type="ECO:0000313" key="4">
    <source>
        <dbReference type="EMBL" id="ATL28271.1"/>
    </source>
</evidence>
<feature type="domain" description="Luciferase-like" evidence="3">
    <location>
        <begin position="7"/>
        <end position="314"/>
    </location>
</feature>
<keyword evidence="1 4" id="KW-0560">Oxidoreductase</keyword>
<dbReference type="GO" id="GO:0005829">
    <property type="term" value="C:cytosol"/>
    <property type="evidence" value="ECO:0007669"/>
    <property type="project" value="TreeGrafter"/>
</dbReference>
<evidence type="ECO:0000259" key="3">
    <source>
        <dbReference type="Pfam" id="PF00296"/>
    </source>
</evidence>
<dbReference type="InterPro" id="IPR050766">
    <property type="entry name" value="Bact_Lucif_Oxidored"/>
</dbReference>
<name>A0A291Q984_9ACTN</name>
<keyword evidence="2 4" id="KW-0503">Monooxygenase</keyword>
<dbReference type="Pfam" id="PF00296">
    <property type="entry name" value="Bac_luciferase"/>
    <property type="match status" value="1"/>
</dbReference>
<evidence type="ECO:0000313" key="5">
    <source>
        <dbReference type="Proteomes" id="UP000221011"/>
    </source>
</evidence>
<dbReference type="PANTHER" id="PTHR30137">
    <property type="entry name" value="LUCIFERASE-LIKE MONOOXYGENASE"/>
    <property type="match status" value="1"/>
</dbReference>
<protein>
    <submittedName>
        <fullName evidence="4">Alkanal monooxygenase alpha chain</fullName>
        <ecNumber evidence="4">1.14.14.3</ecNumber>
    </submittedName>
</protein>
<dbReference type="PANTHER" id="PTHR30137:SF8">
    <property type="entry name" value="BLR5498 PROTEIN"/>
    <property type="match status" value="1"/>
</dbReference>
<evidence type="ECO:0000256" key="1">
    <source>
        <dbReference type="ARBA" id="ARBA00023002"/>
    </source>
</evidence>
<proteinExistence type="predicted"/>
<dbReference type="Gene3D" id="3.20.20.30">
    <property type="entry name" value="Luciferase-like domain"/>
    <property type="match status" value="1"/>
</dbReference>
<dbReference type="SUPFAM" id="SSF51679">
    <property type="entry name" value="Bacterial luciferase-like"/>
    <property type="match status" value="1"/>
</dbReference>